<sequence>MKKTNLTFVLLILGISVLSYHARAIEVAPRISDREIIESLAEIKAEIKAEAKLSHQRFEAVDRRFKAIDQRFEAIDQRFDRFEQSVDQRFDRFEQSVDRRFTEINQRIHMLTQTTLTLFGSLMALIVALFGYIIWDRRTAMRPLERRMVEVEQKVAAISEPARDENSALPRLLDSLRNMAEDDDRLAELVRQYS</sequence>
<reference evidence="3" key="1">
    <citation type="submission" date="2019-02" db="EMBL/GenBank/DDBJ databases">
        <authorList>
            <person name="Gruber-Vodicka R. H."/>
            <person name="Seah K. B. B."/>
        </authorList>
    </citation>
    <scope>NUCLEOTIDE SEQUENCE</scope>
    <source>
        <strain evidence="3">BECK_BY19</strain>
        <strain evidence="2">BECK_BY8</strain>
    </source>
</reference>
<keyword evidence="1" id="KW-1133">Transmembrane helix</keyword>
<feature type="transmembrane region" description="Helical" evidence="1">
    <location>
        <begin position="116"/>
        <end position="135"/>
    </location>
</feature>
<keyword evidence="1" id="KW-0812">Transmembrane</keyword>
<dbReference type="EMBL" id="CAADFZ010000010">
    <property type="protein sequence ID" value="VFK60241.1"/>
    <property type="molecule type" value="Genomic_DNA"/>
</dbReference>
<dbReference type="EMBL" id="CAADGD010000002">
    <property type="protein sequence ID" value="VFK68410.1"/>
    <property type="molecule type" value="Genomic_DNA"/>
</dbReference>
<organism evidence="3">
    <name type="scientific">Candidatus Kentrum sp. UNK</name>
    <dbReference type="NCBI Taxonomy" id="2126344"/>
    <lineage>
        <taxon>Bacteria</taxon>
        <taxon>Pseudomonadati</taxon>
        <taxon>Pseudomonadota</taxon>
        <taxon>Gammaproteobacteria</taxon>
        <taxon>Candidatus Kentrum</taxon>
    </lineage>
</organism>
<protein>
    <submittedName>
        <fullName evidence="3">Uncharacterized protein</fullName>
    </submittedName>
</protein>
<name>A0A451AQV8_9GAMM</name>
<evidence type="ECO:0000313" key="3">
    <source>
        <dbReference type="EMBL" id="VFK68410.1"/>
    </source>
</evidence>
<dbReference type="AlphaFoldDB" id="A0A451AQV8"/>
<evidence type="ECO:0000256" key="1">
    <source>
        <dbReference type="SAM" id="Phobius"/>
    </source>
</evidence>
<gene>
    <name evidence="2" type="ORF">BECKUNK1418G_GA0071005_101013</name>
    <name evidence="3" type="ORF">BECKUNK1418H_GA0071006_100223</name>
</gene>
<evidence type="ECO:0000313" key="2">
    <source>
        <dbReference type="EMBL" id="VFK60241.1"/>
    </source>
</evidence>
<dbReference type="Gene3D" id="3.90.20.10">
    <property type="match status" value="1"/>
</dbReference>
<proteinExistence type="predicted"/>
<keyword evidence="1" id="KW-0472">Membrane</keyword>
<accession>A0A451AQV8</accession>